<organism evidence="6 7">
    <name type="scientific">Gibbsiella dentisursi</name>
    <dbReference type="NCBI Taxonomy" id="796890"/>
    <lineage>
        <taxon>Bacteria</taxon>
        <taxon>Pseudomonadati</taxon>
        <taxon>Pseudomonadota</taxon>
        <taxon>Gammaproteobacteria</taxon>
        <taxon>Enterobacterales</taxon>
        <taxon>Yersiniaceae</taxon>
        <taxon>Gibbsiella</taxon>
    </lineage>
</organism>
<evidence type="ECO:0000313" key="6">
    <source>
        <dbReference type="EMBL" id="GAA3905842.1"/>
    </source>
</evidence>
<evidence type="ECO:0000256" key="1">
    <source>
        <dbReference type="ARBA" id="ARBA00022491"/>
    </source>
</evidence>
<dbReference type="PANTHER" id="PTHR30146">
    <property type="entry name" value="LACI-RELATED TRANSCRIPTIONAL REPRESSOR"/>
    <property type="match status" value="1"/>
</dbReference>
<dbReference type="Pfam" id="PF13377">
    <property type="entry name" value="Peripla_BP_3"/>
    <property type="match status" value="1"/>
</dbReference>
<evidence type="ECO:0000256" key="3">
    <source>
        <dbReference type="ARBA" id="ARBA00023125"/>
    </source>
</evidence>
<reference evidence="7" key="1">
    <citation type="journal article" date="2019" name="Int. J. Syst. Evol. Microbiol.">
        <title>The Global Catalogue of Microorganisms (GCM) 10K type strain sequencing project: providing services to taxonomists for standard genome sequencing and annotation.</title>
        <authorList>
            <consortium name="The Broad Institute Genomics Platform"/>
            <consortium name="The Broad Institute Genome Sequencing Center for Infectious Disease"/>
            <person name="Wu L."/>
            <person name="Ma J."/>
        </authorList>
    </citation>
    <scope>NUCLEOTIDE SEQUENCE [LARGE SCALE GENOMIC DNA]</scope>
    <source>
        <strain evidence="7">JCM 17201</strain>
    </source>
</reference>
<dbReference type="SUPFAM" id="SSF47413">
    <property type="entry name" value="lambda repressor-like DNA-binding domains"/>
    <property type="match status" value="1"/>
</dbReference>
<dbReference type="InterPro" id="IPR010982">
    <property type="entry name" value="Lambda_DNA-bd_dom_sf"/>
</dbReference>
<dbReference type="SMART" id="SM00354">
    <property type="entry name" value="HTH_LACI"/>
    <property type="match status" value="1"/>
</dbReference>
<dbReference type="InterPro" id="IPR046335">
    <property type="entry name" value="LacI/GalR-like_sensor"/>
</dbReference>
<dbReference type="EMBL" id="BAABDG010000007">
    <property type="protein sequence ID" value="GAA3905842.1"/>
    <property type="molecule type" value="Genomic_DNA"/>
</dbReference>
<evidence type="ECO:0000256" key="4">
    <source>
        <dbReference type="ARBA" id="ARBA00023163"/>
    </source>
</evidence>
<comment type="caution">
    <text evidence="6">The sequence shown here is derived from an EMBL/GenBank/DDBJ whole genome shotgun (WGS) entry which is preliminary data.</text>
</comment>
<dbReference type="CDD" id="cd01392">
    <property type="entry name" value="HTH_LacI"/>
    <property type="match status" value="1"/>
</dbReference>
<gene>
    <name evidence="6" type="ORF">GCM10022405_33770</name>
</gene>
<dbReference type="Gene3D" id="3.40.50.2300">
    <property type="match status" value="2"/>
</dbReference>
<protein>
    <submittedName>
        <fullName evidence="6">LacI family DNA-binding transcriptional regulator</fullName>
    </submittedName>
</protein>
<keyword evidence="4" id="KW-0804">Transcription</keyword>
<keyword evidence="3 6" id="KW-0238">DNA-binding</keyword>
<dbReference type="GO" id="GO:0003677">
    <property type="term" value="F:DNA binding"/>
    <property type="evidence" value="ECO:0007669"/>
    <property type="project" value="UniProtKB-KW"/>
</dbReference>
<dbReference type="Proteomes" id="UP001499994">
    <property type="component" value="Unassembled WGS sequence"/>
</dbReference>
<dbReference type="InterPro" id="IPR000843">
    <property type="entry name" value="HTH_LacI"/>
</dbReference>
<evidence type="ECO:0000313" key="7">
    <source>
        <dbReference type="Proteomes" id="UP001499994"/>
    </source>
</evidence>
<evidence type="ECO:0000259" key="5">
    <source>
        <dbReference type="PROSITE" id="PS50932"/>
    </source>
</evidence>
<dbReference type="SUPFAM" id="SSF53822">
    <property type="entry name" value="Periplasmic binding protein-like I"/>
    <property type="match status" value="1"/>
</dbReference>
<proteinExistence type="predicted"/>
<keyword evidence="1" id="KW-0678">Repressor</keyword>
<dbReference type="CDD" id="cd06278">
    <property type="entry name" value="PBP1_LacI-like"/>
    <property type="match status" value="1"/>
</dbReference>
<dbReference type="PROSITE" id="PS50932">
    <property type="entry name" value="HTH_LACI_2"/>
    <property type="match status" value="1"/>
</dbReference>
<dbReference type="InterPro" id="IPR028082">
    <property type="entry name" value="Peripla_BP_I"/>
</dbReference>
<dbReference type="PANTHER" id="PTHR30146:SF95">
    <property type="entry name" value="RIBOSE OPERON REPRESSOR"/>
    <property type="match status" value="1"/>
</dbReference>
<evidence type="ECO:0000256" key="2">
    <source>
        <dbReference type="ARBA" id="ARBA00023015"/>
    </source>
</evidence>
<keyword evidence="7" id="KW-1185">Reference proteome</keyword>
<keyword evidence="2" id="KW-0805">Transcription regulation</keyword>
<dbReference type="Pfam" id="PF00356">
    <property type="entry name" value="LacI"/>
    <property type="match status" value="1"/>
</dbReference>
<dbReference type="RefSeq" id="WP_346082273.1">
    <property type="nucleotide sequence ID" value="NZ_BAABDG010000007.1"/>
</dbReference>
<feature type="domain" description="HTH lacI-type" evidence="5">
    <location>
        <begin position="17"/>
        <end position="71"/>
    </location>
</feature>
<dbReference type="Gene3D" id="1.10.260.40">
    <property type="entry name" value="lambda repressor-like DNA-binding domains"/>
    <property type="match status" value="1"/>
</dbReference>
<sequence>MFTLNRSKLIVNMNKKVTAADVAAYVGVSRSAVSRAFTDGASIQPKKRASILAAAKALGYQPNFFARTLSTPAQRKRSNLVAILISDFSNPYQSYLFEALSAALQRHGKQPMLLSVNQHEDLDDAILRLSGYQVDAVVAVVGSLPAERFGQCLKLSLPLVTLGRTDARGLIPAVQTDNVQAGRLAAAHLLSLGLTRLGFVAGRGDGQASNERYLGFCQQIQAMGGAAPQRLEAGRYGYAAGFALAMRARASLRDMDGVFCACDTLAMGLMDCCRQQGGPSVPGQLKVIGCDDVPQAAWQGYQLTTVAQPVAQIAERVIQLLHMMAESEEAIPALTSLAPALRVRGSA</sequence>
<accession>A0ABP7LQY6</accession>
<name>A0ABP7LQY6_9GAMM</name>